<reference evidence="1 2" key="1">
    <citation type="journal article" date="2014" name="FEMS Microbiol. Ecol.">
        <title>Genomic differentiation among two strains of the PS1 clade isolated from geographically separated marine habitats.</title>
        <authorList>
            <person name="Jimenez-Infante F."/>
            <person name="Ngugi D.K."/>
            <person name="Alam I."/>
            <person name="Rashid M."/>
            <person name="Baalawi W."/>
            <person name="Kamau A.A."/>
            <person name="Bajic V.B."/>
            <person name="Stingl U."/>
        </authorList>
    </citation>
    <scope>NUCLEOTIDE SEQUENCE [LARGE SCALE GENOMIC DNA]</scope>
    <source>
        <strain evidence="1 2">RS24</strain>
    </source>
</reference>
<sequence length="41" mass="4715">MNSALLQIKTITDDGDYFISVSLDIMLKKHADMRAARRVYL</sequence>
<evidence type="ECO:0000313" key="2">
    <source>
        <dbReference type="Proteomes" id="UP000016762"/>
    </source>
</evidence>
<keyword evidence="2" id="KW-1185">Reference proteome</keyword>
<accession>U2XU04</accession>
<gene>
    <name evidence="1" type="ORF">RS24_01169</name>
</gene>
<organism evidence="1 2">
    <name type="scientific">Candidatus Micropelagius thuwalensis</name>
    <dbReference type="NCBI Taxonomy" id="1397666"/>
    <lineage>
        <taxon>Bacteria</taxon>
        <taxon>Pseudomonadati</taxon>
        <taxon>Pseudomonadota</taxon>
        <taxon>Alphaproteobacteria</taxon>
        <taxon>PS1 clade</taxon>
        <taxon>Candidatus Micropelagius</taxon>
    </lineage>
</organism>
<keyword evidence="1" id="KW-0378">Hydrolase</keyword>
<comment type="caution">
    <text evidence="1">The sequence shown here is derived from an EMBL/GenBank/DDBJ whole genome shotgun (WGS) entry which is preliminary data.</text>
</comment>
<name>U2XU04_9PROT</name>
<dbReference type="Proteomes" id="UP000016762">
    <property type="component" value="Unassembled WGS sequence"/>
</dbReference>
<proteinExistence type="predicted"/>
<dbReference type="EC" id="3.1.2.23" evidence="1"/>
<protein>
    <submittedName>
        <fullName evidence="1">4-hydroxybenzoyl-CoA thioesterase protein</fullName>
        <ecNumber evidence="1">3.1.2.23</ecNumber>
    </submittedName>
</protein>
<evidence type="ECO:0000313" key="1">
    <source>
        <dbReference type="EMBL" id="ERL46176.1"/>
    </source>
</evidence>
<dbReference type="EMBL" id="AWXE01000004">
    <property type="protein sequence ID" value="ERL46176.1"/>
    <property type="molecule type" value="Genomic_DNA"/>
</dbReference>
<dbReference type="GO" id="GO:0018739">
    <property type="term" value="F:4-hydroxybenzoyl-CoA thioesterase activity"/>
    <property type="evidence" value="ECO:0007669"/>
    <property type="project" value="UniProtKB-EC"/>
</dbReference>
<dbReference type="AlphaFoldDB" id="U2XU04"/>